<feature type="domain" description="Radical SAM core" evidence="1">
    <location>
        <begin position="44"/>
        <end position="278"/>
    </location>
</feature>
<comment type="caution">
    <text evidence="2">The sequence shown here is derived from an EMBL/GenBank/DDBJ whole genome shotgun (WGS) entry which is preliminary data.</text>
</comment>
<name>A0A8J7U100_9BACT</name>
<gene>
    <name evidence="2" type="ORF">J3U88_04080</name>
</gene>
<dbReference type="GO" id="GO:0006779">
    <property type="term" value="P:porphyrin-containing compound biosynthetic process"/>
    <property type="evidence" value="ECO:0007669"/>
    <property type="project" value="TreeGrafter"/>
</dbReference>
<dbReference type="InterPro" id="IPR034505">
    <property type="entry name" value="Coproporphyrinogen-III_oxidase"/>
</dbReference>
<dbReference type="GO" id="GO:0003824">
    <property type="term" value="F:catalytic activity"/>
    <property type="evidence" value="ECO:0007669"/>
    <property type="project" value="InterPro"/>
</dbReference>
<dbReference type="SFLD" id="SFLDG01082">
    <property type="entry name" value="B12-binding_domain_containing"/>
    <property type="match status" value="1"/>
</dbReference>
<dbReference type="AlphaFoldDB" id="A0A8J7U100"/>
<dbReference type="InterPro" id="IPR006638">
    <property type="entry name" value="Elp3/MiaA/NifB-like_rSAM"/>
</dbReference>
<reference evidence="2" key="1">
    <citation type="submission" date="2021-03" db="EMBL/GenBank/DDBJ databases">
        <authorList>
            <person name="Wang G."/>
        </authorList>
    </citation>
    <scope>NUCLEOTIDE SEQUENCE</scope>
    <source>
        <strain evidence="2">KCTC 12899</strain>
    </source>
</reference>
<dbReference type="PANTHER" id="PTHR13932">
    <property type="entry name" value="COPROPORPHYRINIGEN III OXIDASE"/>
    <property type="match status" value="1"/>
</dbReference>
<dbReference type="SMART" id="SM00729">
    <property type="entry name" value="Elp3"/>
    <property type="match status" value="1"/>
</dbReference>
<dbReference type="Pfam" id="PF04055">
    <property type="entry name" value="Radical_SAM"/>
    <property type="match status" value="1"/>
</dbReference>
<dbReference type="InterPro" id="IPR058240">
    <property type="entry name" value="rSAM_sf"/>
</dbReference>
<dbReference type="InterPro" id="IPR007197">
    <property type="entry name" value="rSAM"/>
</dbReference>
<dbReference type="PANTHER" id="PTHR13932:SF5">
    <property type="entry name" value="RADICAL S-ADENOSYL METHIONINE DOMAIN-CONTAINING PROTEIN 1, MITOCHONDRIAL"/>
    <property type="match status" value="1"/>
</dbReference>
<dbReference type="PROSITE" id="PS51918">
    <property type="entry name" value="RADICAL_SAM"/>
    <property type="match status" value="1"/>
</dbReference>
<evidence type="ECO:0000313" key="2">
    <source>
        <dbReference type="EMBL" id="MBO1317628.1"/>
    </source>
</evidence>
<proteinExistence type="predicted"/>
<dbReference type="GO" id="GO:0051539">
    <property type="term" value="F:4 iron, 4 sulfur cluster binding"/>
    <property type="evidence" value="ECO:0007669"/>
    <property type="project" value="TreeGrafter"/>
</dbReference>
<dbReference type="SFLD" id="SFLDG01065">
    <property type="entry name" value="anaerobic_coproporphyrinogen-I"/>
    <property type="match status" value="1"/>
</dbReference>
<dbReference type="Proteomes" id="UP000664417">
    <property type="component" value="Unassembled WGS sequence"/>
</dbReference>
<evidence type="ECO:0000313" key="3">
    <source>
        <dbReference type="Proteomes" id="UP000664417"/>
    </source>
</evidence>
<dbReference type="InterPro" id="IPR010723">
    <property type="entry name" value="HemN_C"/>
</dbReference>
<dbReference type="RefSeq" id="WP_207856981.1">
    <property type="nucleotide sequence ID" value="NZ_JAFREP010000003.1"/>
</dbReference>
<dbReference type="GO" id="GO:0005737">
    <property type="term" value="C:cytoplasm"/>
    <property type="evidence" value="ECO:0007669"/>
    <property type="project" value="TreeGrafter"/>
</dbReference>
<accession>A0A8J7U100</accession>
<dbReference type="SUPFAM" id="SSF102114">
    <property type="entry name" value="Radical SAM enzymes"/>
    <property type="match status" value="1"/>
</dbReference>
<evidence type="ECO:0000259" key="1">
    <source>
        <dbReference type="PROSITE" id="PS51918"/>
    </source>
</evidence>
<dbReference type="Gene3D" id="3.80.30.20">
    <property type="entry name" value="tm_1862 like domain"/>
    <property type="match status" value="1"/>
</dbReference>
<dbReference type="SFLD" id="SFLDS00029">
    <property type="entry name" value="Radical_SAM"/>
    <property type="match status" value="1"/>
</dbReference>
<dbReference type="EMBL" id="JAFREP010000003">
    <property type="protein sequence ID" value="MBO1317628.1"/>
    <property type="molecule type" value="Genomic_DNA"/>
</dbReference>
<dbReference type="Pfam" id="PF06969">
    <property type="entry name" value="HemN_C"/>
    <property type="match status" value="1"/>
</dbReference>
<keyword evidence="3" id="KW-1185">Reference proteome</keyword>
<dbReference type="InterPro" id="IPR023404">
    <property type="entry name" value="rSAM_horseshoe"/>
</dbReference>
<sequence>MAAEETTKTQQTEVGSVFISNYPPFSGWHERAVDPLRDVFATPPAHEHPLGLYVHIPFCRKRCKFCYFKVYTDKNSKQIQRYVDALITEMGRISQVPAVQGRKPKFLYIGGGTPSYISAKHLRRLFEGLRENWSFEAMEEVTFECEPGTLTEAKLDAIREVGVTRLSLGVENFDDAILSENGRAHLSGEIYRVLPWIKARGFDQLNIDLIAGMVGETEDNWQQNIEKAIEVDPDSITIYQMELPYNTVYSKGLLQGAEGEVFADWQTKRAWHSEAIDRLQDAGYAISSAYTMVKKNSPSRFVYRDALWHGADLLPLGCSSFGHLGGIHYQNHPSIERYIEAVEAAELPVRRAYQTSERDRLIRETILQLKLGELDPKGLNEKFGVNLLETFDEALTHWQAADMLKVTDGRITLTRRGLLQVDSLLPEFYDAQWRTARYT</sequence>
<protein>
    <submittedName>
        <fullName evidence="2">Coproporphyrinogen III oxidase family protein</fullName>
    </submittedName>
</protein>
<organism evidence="2 3">
    <name type="scientific">Acanthopleuribacter pedis</name>
    <dbReference type="NCBI Taxonomy" id="442870"/>
    <lineage>
        <taxon>Bacteria</taxon>
        <taxon>Pseudomonadati</taxon>
        <taxon>Acidobacteriota</taxon>
        <taxon>Holophagae</taxon>
        <taxon>Acanthopleuribacterales</taxon>
        <taxon>Acanthopleuribacteraceae</taxon>
        <taxon>Acanthopleuribacter</taxon>
    </lineage>
</organism>
<dbReference type="CDD" id="cd01335">
    <property type="entry name" value="Radical_SAM"/>
    <property type="match status" value="1"/>
</dbReference>